<evidence type="ECO:0000313" key="5">
    <source>
        <dbReference type="EMBL" id="MEJ8574718.1"/>
    </source>
</evidence>
<dbReference type="PANTHER" id="PTHR43782:SF3">
    <property type="entry name" value="ARGINASE"/>
    <property type="match status" value="1"/>
</dbReference>
<evidence type="ECO:0000256" key="4">
    <source>
        <dbReference type="PROSITE-ProRule" id="PRU00742"/>
    </source>
</evidence>
<accession>A0AAW9RWR1</accession>
<evidence type="ECO:0000256" key="3">
    <source>
        <dbReference type="ARBA" id="ARBA00023211"/>
    </source>
</evidence>
<organism evidence="5 6">
    <name type="scientific">Microbaculum marinum</name>
    <dbReference type="NCBI Taxonomy" id="1764581"/>
    <lineage>
        <taxon>Bacteria</taxon>
        <taxon>Pseudomonadati</taxon>
        <taxon>Pseudomonadota</taxon>
        <taxon>Alphaproteobacteria</taxon>
        <taxon>Hyphomicrobiales</taxon>
        <taxon>Tepidamorphaceae</taxon>
        <taxon>Microbaculum</taxon>
    </lineage>
</organism>
<dbReference type="InterPro" id="IPR006035">
    <property type="entry name" value="Ureohydrolase"/>
</dbReference>
<dbReference type="SUPFAM" id="SSF52768">
    <property type="entry name" value="Arginase/deacetylase"/>
    <property type="match status" value="1"/>
</dbReference>
<dbReference type="RefSeq" id="WP_340332418.1">
    <property type="nucleotide sequence ID" value="NZ_JAZHOF010000013.1"/>
</dbReference>
<proteinExistence type="inferred from homology"/>
<comment type="similarity">
    <text evidence="4">Belongs to the arginase family.</text>
</comment>
<dbReference type="AlphaFoldDB" id="A0AAW9RWR1"/>
<evidence type="ECO:0000313" key="6">
    <source>
        <dbReference type="Proteomes" id="UP001378188"/>
    </source>
</evidence>
<keyword evidence="3" id="KW-0464">Manganese</keyword>
<gene>
    <name evidence="5" type="ORF">V3328_24795</name>
</gene>
<dbReference type="EMBL" id="JAZHOF010000013">
    <property type="protein sequence ID" value="MEJ8574718.1"/>
    <property type="molecule type" value="Genomic_DNA"/>
</dbReference>
<dbReference type="GO" id="GO:0004053">
    <property type="term" value="F:arginase activity"/>
    <property type="evidence" value="ECO:0007669"/>
    <property type="project" value="TreeGrafter"/>
</dbReference>
<comment type="caution">
    <text evidence="5">The sequence shown here is derived from an EMBL/GenBank/DDBJ whole genome shotgun (WGS) entry which is preliminary data.</text>
</comment>
<dbReference type="InterPro" id="IPR023696">
    <property type="entry name" value="Ureohydrolase_dom_sf"/>
</dbReference>
<dbReference type="GO" id="GO:0005829">
    <property type="term" value="C:cytosol"/>
    <property type="evidence" value="ECO:0007669"/>
    <property type="project" value="TreeGrafter"/>
</dbReference>
<evidence type="ECO:0000256" key="2">
    <source>
        <dbReference type="ARBA" id="ARBA00022801"/>
    </source>
</evidence>
<evidence type="ECO:0000256" key="1">
    <source>
        <dbReference type="ARBA" id="ARBA00022723"/>
    </source>
</evidence>
<dbReference type="Pfam" id="PF00491">
    <property type="entry name" value="Arginase"/>
    <property type="match status" value="1"/>
</dbReference>
<dbReference type="PANTHER" id="PTHR43782">
    <property type="entry name" value="ARGINASE"/>
    <property type="match status" value="1"/>
</dbReference>
<dbReference type="GO" id="GO:0030145">
    <property type="term" value="F:manganese ion binding"/>
    <property type="evidence" value="ECO:0007669"/>
    <property type="project" value="TreeGrafter"/>
</dbReference>
<keyword evidence="1" id="KW-0479">Metal-binding</keyword>
<protein>
    <submittedName>
        <fullName evidence="5">Arginase family protein</fullName>
    </submittedName>
</protein>
<dbReference type="Proteomes" id="UP001378188">
    <property type="component" value="Unassembled WGS sequence"/>
</dbReference>
<dbReference type="Gene3D" id="3.40.800.10">
    <property type="entry name" value="Ureohydrolase domain"/>
    <property type="match status" value="1"/>
</dbReference>
<sequence>MADSIVLISVPYDSGHRMKRLGRGSAQLIDSGLAERIRQEGRDVTVTTLESALALPTENSVAFEMHDLVAQEVRKARTGGTFPLILSGNCNYAAIGAVTGLGTEDTAVLWFDAHGESETPETSESAFLDGMGMAILVGQCWRRRAAGVPGFVPLDPRRAVMIGARDLSSVERALFPRLGIGQVPVEAVRSDRGNALIPELDRLRGLGVRRLYVHIDADVYDPDAVGHANLYSASAGPGLLAQDLIDCLSVIGATIPIDAAAVTAYDPEFDPHGRMQDTLTELSRHLADLGSA</sequence>
<keyword evidence="2" id="KW-0378">Hydrolase</keyword>
<reference evidence="5 6" key="1">
    <citation type="submission" date="2024-02" db="EMBL/GenBank/DDBJ databases">
        <title>Genome analysis and characterization of Microbaculum marinisediminis sp. nov., isolated from marine sediment.</title>
        <authorList>
            <person name="Du Z.-J."/>
            <person name="Ye Y.-Q."/>
            <person name="Zhang Z.-R."/>
            <person name="Yuan S.-M."/>
            <person name="Zhang X.-Y."/>
        </authorList>
    </citation>
    <scope>NUCLEOTIDE SEQUENCE [LARGE SCALE GENOMIC DNA]</scope>
    <source>
        <strain evidence="5 6">SDUM1044001</strain>
    </source>
</reference>
<dbReference type="PROSITE" id="PS51409">
    <property type="entry name" value="ARGINASE_2"/>
    <property type="match status" value="1"/>
</dbReference>
<keyword evidence="6" id="KW-1185">Reference proteome</keyword>
<name>A0AAW9RWR1_9HYPH</name>